<dbReference type="PROSITE" id="PS50010">
    <property type="entry name" value="DH_2"/>
    <property type="match status" value="1"/>
</dbReference>
<comment type="subcellular location">
    <subcellularLocation>
        <location evidence="1">Cytoplasm</location>
    </subcellularLocation>
</comment>
<name>A0AA38IWG6_9CUCU</name>
<dbReference type="Proteomes" id="UP001168821">
    <property type="component" value="Unassembled WGS sequence"/>
</dbReference>
<gene>
    <name evidence="6" type="ORF">Zmor_005746</name>
</gene>
<dbReference type="Gene3D" id="2.30.29.30">
    <property type="entry name" value="Pleckstrin-homology domain (PH domain)/Phosphotyrosine-binding domain (PTB)"/>
    <property type="match status" value="1"/>
</dbReference>
<dbReference type="Gene3D" id="1.20.900.10">
    <property type="entry name" value="Dbl homology (DH) domain"/>
    <property type="match status" value="1"/>
</dbReference>
<keyword evidence="3" id="KW-0344">Guanine-nucleotide releasing factor</keyword>
<dbReference type="PANTHER" id="PTHR22826:SF106">
    <property type="entry name" value="TRIO, ISOFORM A"/>
    <property type="match status" value="1"/>
</dbReference>
<dbReference type="GO" id="GO:0005737">
    <property type="term" value="C:cytoplasm"/>
    <property type="evidence" value="ECO:0007669"/>
    <property type="project" value="UniProtKB-SubCell"/>
</dbReference>
<dbReference type="Pfam" id="PF22697">
    <property type="entry name" value="SOS1_NGEF_PH"/>
    <property type="match status" value="1"/>
</dbReference>
<dbReference type="EMBL" id="JALNTZ010000002">
    <property type="protein sequence ID" value="KAJ3661347.1"/>
    <property type="molecule type" value="Genomic_DNA"/>
</dbReference>
<dbReference type="GO" id="GO:0035556">
    <property type="term" value="P:intracellular signal transduction"/>
    <property type="evidence" value="ECO:0007669"/>
    <property type="project" value="InterPro"/>
</dbReference>
<keyword evidence="7" id="KW-1185">Reference proteome</keyword>
<dbReference type="SMART" id="SM00325">
    <property type="entry name" value="RhoGEF"/>
    <property type="match status" value="1"/>
</dbReference>
<evidence type="ECO:0000256" key="4">
    <source>
        <dbReference type="SAM" id="MobiDB-lite"/>
    </source>
</evidence>
<feature type="compositionally biased region" description="Basic and acidic residues" evidence="4">
    <location>
        <begin position="291"/>
        <end position="313"/>
    </location>
</feature>
<keyword evidence="2" id="KW-0963">Cytoplasm</keyword>
<dbReference type="InterPro" id="IPR036028">
    <property type="entry name" value="SH3-like_dom_sf"/>
</dbReference>
<dbReference type="FunFam" id="1.20.900.10:FF:000008">
    <property type="entry name" value="rho guanine nucleotide exchange factor 25"/>
    <property type="match status" value="1"/>
</dbReference>
<dbReference type="GO" id="GO:0007411">
    <property type="term" value="P:axon guidance"/>
    <property type="evidence" value="ECO:0007669"/>
    <property type="project" value="TreeGrafter"/>
</dbReference>
<dbReference type="InterPro" id="IPR001331">
    <property type="entry name" value="GDS_CDC24_CS"/>
</dbReference>
<dbReference type="SUPFAM" id="SSF48065">
    <property type="entry name" value="DBL homology domain (DH-domain)"/>
    <property type="match status" value="1"/>
</dbReference>
<feature type="region of interest" description="Disordered" evidence="4">
    <location>
        <begin position="778"/>
        <end position="810"/>
    </location>
</feature>
<dbReference type="Gene3D" id="2.30.30.40">
    <property type="entry name" value="SH3 Domains"/>
    <property type="match status" value="1"/>
</dbReference>
<comment type="caution">
    <text evidence="6">The sequence shown here is derived from an EMBL/GenBank/DDBJ whole genome shotgun (WGS) entry which is preliminary data.</text>
</comment>
<accession>A0AA38IWG6</accession>
<feature type="domain" description="DH" evidence="5">
    <location>
        <begin position="367"/>
        <end position="550"/>
    </location>
</feature>
<dbReference type="InterPro" id="IPR035899">
    <property type="entry name" value="DBL_dom_sf"/>
</dbReference>
<dbReference type="AlphaFoldDB" id="A0AA38IWG6"/>
<dbReference type="PANTHER" id="PTHR22826">
    <property type="entry name" value="RHO GUANINE EXCHANGE FACTOR-RELATED"/>
    <property type="match status" value="1"/>
</dbReference>
<evidence type="ECO:0000313" key="6">
    <source>
        <dbReference type="EMBL" id="KAJ3661347.1"/>
    </source>
</evidence>
<evidence type="ECO:0000256" key="2">
    <source>
        <dbReference type="ARBA" id="ARBA00022490"/>
    </source>
</evidence>
<dbReference type="GO" id="GO:0005085">
    <property type="term" value="F:guanyl-nucleotide exchange factor activity"/>
    <property type="evidence" value="ECO:0007669"/>
    <property type="project" value="UniProtKB-KW"/>
</dbReference>
<feature type="compositionally biased region" description="Basic and acidic residues" evidence="4">
    <location>
        <begin position="788"/>
        <end position="802"/>
    </location>
</feature>
<organism evidence="6 7">
    <name type="scientific">Zophobas morio</name>
    <dbReference type="NCBI Taxonomy" id="2755281"/>
    <lineage>
        <taxon>Eukaryota</taxon>
        <taxon>Metazoa</taxon>
        <taxon>Ecdysozoa</taxon>
        <taxon>Arthropoda</taxon>
        <taxon>Hexapoda</taxon>
        <taxon>Insecta</taxon>
        <taxon>Pterygota</taxon>
        <taxon>Neoptera</taxon>
        <taxon>Endopterygota</taxon>
        <taxon>Coleoptera</taxon>
        <taxon>Polyphaga</taxon>
        <taxon>Cucujiformia</taxon>
        <taxon>Tenebrionidae</taxon>
        <taxon>Zophobas</taxon>
    </lineage>
</organism>
<sequence length="810" mass="90273">MSNPSGSSTGVVPKSQKAKRKISLPWFRQGSVAQPHPTLTRQHTIDTPSSFQARLLRRQPSQSALAGVLEMTWVVSDFTATCSQELSVTKGQQVEVVEVCSSKPDYCLVRMPTRGTDHDSSVPEGLVPLAVLKQPPAPRSSPSRRAPADHELDATSNDTSGTVNTSSPVNKRRGFSGRKWLPPPLRKLSQGKVDKTQPTALERPPLKKTGSDKRIKVPSDMGNKPSVSEGEDDEDRLHSSLKGAKSLGAELTNGGGEDADEEVELPPPMKPIQEPIVVTSTPPGVPDIEENPCKREQISESQERNSGLRDTKSADGISECGDPTHRELSARNSSNEATALPLSGDESDKPSEDNVDGGKKIESLLRKRQFVLQELVDTEEAYVRDLSLIVDGYIATMKDPECEITMPDDLKNGKDKMVFGNIEAIYDWHKDTFLKSLKKAVENPTELAQLFKRYERKLHIYVVYCKNKPVSEYIVSEHLESYFEDLRVKLGHKLQLCDLLIKPVQRIMKYQLMLKDILKYTERAGLTAEAEPLRAAYEMMVIVPKAANDMMDVGRLQGFDGKITAQGKLLLHGLLTCTDAQGTVVGKNKELQVFLFEQSIILSEIVGKKTQFTSPQYIYKTHLQANKMNLHTDEEGFVLTSTDPHKPPLAISCQAASQDLQEQWFAKIKDILEKQKDFLKAIQSPIAYQKELTREASLSDASTMWDPSPLRKTVSIPLTPASTDSAKHRKNLHYIHKANTIGIPSENDLADASESKVQNHNKTRLNFFEGFRNTLRSKHKSDPTTLELQKETDKNDVQRRWSEANQPTVS</sequence>
<evidence type="ECO:0000259" key="5">
    <source>
        <dbReference type="PROSITE" id="PS50010"/>
    </source>
</evidence>
<dbReference type="CDD" id="cd00160">
    <property type="entry name" value="RhoGEF"/>
    <property type="match status" value="1"/>
</dbReference>
<dbReference type="InterPro" id="IPR051336">
    <property type="entry name" value="RhoGEF_Guanine_NuclExch_SF"/>
</dbReference>
<evidence type="ECO:0000256" key="3">
    <source>
        <dbReference type="ARBA" id="ARBA00022658"/>
    </source>
</evidence>
<evidence type="ECO:0000256" key="1">
    <source>
        <dbReference type="ARBA" id="ARBA00004496"/>
    </source>
</evidence>
<evidence type="ECO:0000313" key="7">
    <source>
        <dbReference type="Proteomes" id="UP001168821"/>
    </source>
</evidence>
<reference evidence="6" key="1">
    <citation type="journal article" date="2023" name="G3 (Bethesda)">
        <title>Whole genome assemblies of Zophobas morio and Tenebrio molitor.</title>
        <authorList>
            <person name="Kaur S."/>
            <person name="Stinson S.A."/>
            <person name="diCenzo G.C."/>
        </authorList>
    </citation>
    <scope>NUCLEOTIDE SEQUENCE</scope>
    <source>
        <strain evidence="6">QUZm001</strain>
    </source>
</reference>
<protein>
    <recommendedName>
        <fullName evidence="5">DH domain-containing protein</fullName>
    </recommendedName>
</protein>
<dbReference type="Pfam" id="PF00621">
    <property type="entry name" value="RhoGEF"/>
    <property type="match status" value="1"/>
</dbReference>
<dbReference type="InterPro" id="IPR000219">
    <property type="entry name" value="DH_dom"/>
</dbReference>
<feature type="compositionally biased region" description="Polar residues" evidence="4">
    <location>
        <begin position="154"/>
        <end position="169"/>
    </location>
</feature>
<dbReference type="SUPFAM" id="SSF50044">
    <property type="entry name" value="SH3-domain"/>
    <property type="match status" value="1"/>
</dbReference>
<dbReference type="SUPFAM" id="SSF50729">
    <property type="entry name" value="PH domain-like"/>
    <property type="match status" value="1"/>
</dbReference>
<dbReference type="InterPro" id="IPR055251">
    <property type="entry name" value="SOS1_NGEF_PH"/>
</dbReference>
<proteinExistence type="predicted"/>
<dbReference type="PROSITE" id="PS00741">
    <property type="entry name" value="DH_1"/>
    <property type="match status" value="1"/>
</dbReference>
<feature type="region of interest" description="Disordered" evidence="4">
    <location>
        <begin position="133"/>
        <end position="357"/>
    </location>
</feature>
<dbReference type="CDD" id="cd13241">
    <property type="entry name" value="PH2_Kalirin_Trio_p63RhoGEF"/>
    <property type="match status" value="1"/>
</dbReference>
<dbReference type="GO" id="GO:0019898">
    <property type="term" value="C:extrinsic component of membrane"/>
    <property type="evidence" value="ECO:0007669"/>
    <property type="project" value="TreeGrafter"/>
</dbReference>
<feature type="compositionally biased region" description="Basic and acidic residues" evidence="4">
    <location>
        <begin position="346"/>
        <end position="357"/>
    </location>
</feature>
<dbReference type="InterPro" id="IPR011993">
    <property type="entry name" value="PH-like_dom_sf"/>
</dbReference>